<feature type="compositionally biased region" description="Polar residues" evidence="2">
    <location>
        <begin position="490"/>
        <end position="508"/>
    </location>
</feature>
<dbReference type="InterPro" id="IPR036864">
    <property type="entry name" value="Zn2-C6_fun-type_DNA-bd_sf"/>
</dbReference>
<dbReference type="Pfam" id="PF00172">
    <property type="entry name" value="Zn_clus"/>
    <property type="match status" value="1"/>
</dbReference>
<protein>
    <recommendedName>
        <fullName evidence="3">Zn(2)-C6 fungal-type domain-containing protein</fullName>
    </recommendedName>
</protein>
<feature type="region of interest" description="Disordered" evidence="2">
    <location>
        <begin position="23"/>
        <end position="48"/>
    </location>
</feature>
<keyword evidence="1" id="KW-0539">Nucleus</keyword>
<feature type="region of interest" description="Disordered" evidence="2">
    <location>
        <begin position="490"/>
        <end position="521"/>
    </location>
</feature>
<proteinExistence type="predicted"/>
<evidence type="ECO:0000256" key="1">
    <source>
        <dbReference type="ARBA" id="ARBA00023242"/>
    </source>
</evidence>
<feature type="compositionally biased region" description="Polar residues" evidence="2">
    <location>
        <begin position="448"/>
        <end position="458"/>
    </location>
</feature>
<dbReference type="EMBL" id="SWKU01000011">
    <property type="protein sequence ID" value="KAF3002555.1"/>
    <property type="molecule type" value="Genomic_DNA"/>
</dbReference>
<dbReference type="InterPro" id="IPR001138">
    <property type="entry name" value="Zn2Cys6_DnaBD"/>
</dbReference>
<dbReference type="PROSITE" id="PS50048">
    <property type="entry name" value="ZN2_CY6_FUNGAL_2"/>
    <property type="match status" value="1"/>
</dbReference>
<dbReference type="SMART" id="SM00066">
    <property type="entry name" value="GAL4"/>
    <property type="match status" value="1"/>
</dbReference>
<accession>A0A9P4TD33</accession>
<dbReference type="GO" id="GO:0000981">
    <property type="term" value="F:DNA-binding transcription factor activity, RNA polymerase II-specific"/>
    <property type="evidence" value="ECO:0007669"/>
    <property type="project" value="InterPro"/>
</dbReference>
<evidence type="ECO:0000259" key="3">
    <source>
        <dbReference type="PROSITE" id="PS50048"/>
    </source>
</evidence>
<dbReference type="OrthoDB" id="5394557at2759"/>
<evidence type="ECO:0000313" key="5">
    <source>
        <dbReference type="Proteomes" id="UP000801428"/>
    </source>
</evidence>
<name>A0A9P4TD33_CURKU</name>
<dbReference type="Gene3D" id="4.10.240.10">
    <property type="entry name" value="Zn(2)-C6 fungal-type DNA-binding domain"/>
    <property type="match status" value="1"/>
</dbReference>
<organism evidence="4 5">
    <name type="scientific">Curvularia kusanoi</name>
    <name type="common">Cochliobolus kusanoi</name>
    <dbReference type="NCBI Taxonomy" id="90978"/>
    <lineage>
        <taxon>Eukaryota</taxon>
        <taxon>Fungi</taxon>
        <taxon>Dikarya</taxon>
        <taxon>Ascomycota</taxon>
        <taxon>Pezizomycotina</taxon>
        <taxon>Dothideomycetes</taxon>
        <taxon>Pleosporomycetidae</taxon>
        <taxon>Pleosporales</taxon>
        <taxon>Pleosporineae</taxon>
        <taxon>Pleosporaceae</taxon>
        <taxon>Curvularia</taxon>
    </lineage>
</organism>
<dbReference type="Proteomes" id="UP000801428">
    <property type="component" value="Unassembled WGS sequence"/>
</dbReference>
<evidence type="ECO:0000313" key="4">
    <source>
        <dbReference type="EMBL" id="KAF3002555.1"/>
    </source>
</evidence>
<comment type="caution">
    <text evidence="4">The sequence shown here is derived from an EMBL/GenBank/DDBJ whole genome shotgun (WGS) entry which is preliminary data.</text>
</comment>
<keyword evidence="5" id="KW-1185">Reference proteome</keyword>
<feature type="region of interest" description="Disordered" evidence="2">
    <location>
        <begin position="429"/>
        <end position="458"/>
    </location>
</feature>
<feature type="region of interest" description="Disordered" evidence="2">
    <location>
        <begin position="280"/>
        <end position="315"/>
    </location>
</feature>
<dbReference type="SUPFAM" id="SSF57701">
    <property type="entry name" value="Zn2/Cys6 DNA-binding domain"/>
    <property type="match status" value="1"/>
</dbReference>
<dbReference type="CDD" id="cd00067">
    <property type="entry name" value="GAL4"/>
    <property type="match status" value="1"/>
</dbReference>
<evidence type="ECO:0000256" key="2">
    <source>
        <dbReference type="SAM" id="MobiDB-lite"/>
    </source>
</evidence>
<gene>
    <name evidence="4" type="ORF">E8E13_007737</name>
</gene>
<sequence>MSSHNYDGPRRFSRSNSARTFPEVFYDRNTPGDYHRSEPYAYSVGGPVHGLRNRPHTTHEEYSAEQGGARRRIAVACARCRKRKIRCSGPTGDGEACHNCKAAGVEAEHCQFHRVGSDHAEKVIDNLNMANSLVSMASAHNLLPIYTTGGHGPYYRTAQSQSYAQVDTKLTCPQLDARSGYIPNWLAPCEENTSPVENYCFDQPSSYLRAPAVSGGSDMFNPSYRCTQPTLRTGTATATYYSDYGQPCTPNGLTYLQSDLQPAAPNGLVSSLDMSSLQFSLPERPRQRQQQPTEVPPTPRRRLPAPQPKPGYGLHHALDQQQDQRLRSSQTGAASAFCSFTPMYAGTEAHVKPQLPWAASSGDLTSTVNKVSTAAMPPPSTLQRPTTAARKSPTFFSSGTINDDLPVTTEGVVQSSALSFSTMPLLDPLATTAPTPPAYSNFRESRESQAATPTSQITRNDSATSLYTFNDGSSGSLVSGRRYTPLSHLVDSSSMDNLTGSFQAQSQPMRRASESDFSTSF</sequence>
<feature type="domain" description="Zn(2)-C6 fungal-type" evidence="3">
    <location>
        <begin position="76"/>
        <end position="112"/>
    </location>
</feature>
<dbReference type="GO" id="GO:0008270">
    <property type="term" value="F:zinc ion binding"/>
    <property type="evidence" value="ECO:0007669"/>
    <property type="project" value="InterPro"/>
</dbReference>
<dbReference type="AlphaFoldDB" id="A0A9P4TD33"/>
<reference evidence="4" key="1">
    <citation type="submission" date="2019-04" db="EMBL/GenBank/DDBJ databases">
        <title>Sequencing of skin fungus with MAO and IRED activity.</title>
        <authorList>
            <person name="Marsaioli A.J."/>
            <person name="Bonatto J.M.C."/>
            <person name="Reis Junior O."/>
        </authorList>
    </citation>
    <scope>NUCLEOTIDE SEQUENCE</scope>
    <source>
        <strain evidence="4">30M1</strain>
    </source>
</reference>
<feature type="region of interest" description="Disordered" evidence="2">
    <location>
        <begin position="373"/>
        <end position="392"/>
    </location>
</feature>